<sequence length="126" mass="13828">MSETSHLPTDVASSDQDPRAYVSFQRGPSSRDSVPPRLMPGARASSPLLAFAHLRSNDCYFASGRGGWDERKRVSLRDGDDTGRTVTNAENDSGHATFAYLYHFLSIPIENTSARLQDVANDAIVR</sequence>
<gene>
    <name evidence="2" type="ORF">H0235_000032</name>
</gene>
<dbReference type="Proteomes" id="UP000600918">
    <property type="component" value="Unassembled WGS sequence"/>
</dbReference>
<accession>A0A834PD05</accession>
<comment type="caution">
    <text evidence="2">The sequence shown here is derived from an EMBL/GenBank/DDBJ whole genome shotgun (WGS) entry which is preliminary data.</text>
</comment>
<dbReference type="AlphaFoldDB" id="A0A834PD05"/>
<protein>
    <submittedName>
        <fullName evidence="2">Uncharacterized protein</fullName>
    </submittedName>
</protein>
<keyword evidence="3" id="KW-1185">Reference proteome</keyword>
<feature type="region of interest" description="Disordered" evidence="1">
    <location>
        <begin position="1"/>
        <end position="40"/>
    </location>
</feature>
<dbReference type="EMBL" id="JACSDY010000001">
    <property type="protein sequence ID" value="KAF7437641.1"/>
    <property type="molecule type" value="Genomic_DNA"/>
</dbReference>
<evidence type="ECO:0000313" key="2">
    <source>
        <dbReference type="EMBL" id="KAF7437641.1"/>
    </source>
</evidence>
<organism evidence="2 3">
    <name type="scientific">Vespula pensylvanica</name>
    <name type="common">Western yellow jacket</name>
    <name type="synonym">Wasp</name>
    <dbReference type="NCBI Taxonomy" id="30213"/>
    <lineage>
        <taxon>Eukaryota</taxon>
        <taxon>Metazoa</taxon>
        <taxon>Ecdysozoa</taxon>
        <taxon>Arthropoda</taxon>
        <taxon>Hexapoda</taxon>
        <taxon>Insecta</taxon>
        <taxon>Pterygota</taxon>
        <taxon>Neoptera</taxon>
        <taxon>Endopterygota</taxon>
        <taxon>Hymenoptera</taxon>
        <taxon>Apocrita</taxon>
        <taxon>Aculeata</taxon>
        <taxon>Vespoidea</taxon>
        <taxon>Vespidae</taxon>
        <taxon>Vespinae</taxon>
        <taxon>Vespula</taxon>
    </lineage>
</organism>
<feature type="compositionally biased region" description="Polar residues" evidence="1">
    <location>
        <begin position="1"/>
        <end position="15"/>
    </location>
</feature>
<reference evidence="2" key="1">
    <citation type="journal article" date="2020" name="G3 (Bethesda)">
        <title>High-Quality Assemblies for Three Invasive Social Wasps from the &lt;i&gt;Vespula&lt;/i&gt; Genus.</title>
        <authorList>
            <person name="Harrop T.W.R."/>
            <person name="Guhlin J."/>
            <person name="McLaughlin G.M."/>
            <person name="Permina E."/>
            <person name="Stockwell P."/>
            <person name="Gilligan J."/>
            <person name="Le Lec M.F."/>
            <person name="Gruber M.A.M."/>
            <person name="Quinn O."/>
            <person name="Lovegrove M."/>
            <person name="Duncan E.J."/>
            <person name="Remnant E.J."/>
            <person name="Van Eeckhoven J."/>
            <person name="Graham B."/>
            <person name="Knapp R.A."/>
            <person name="Langford K.W."/>
            <person name="Kronenberg Z."/>
            <person name="Press M.O."/>
            <person name="Eacker S.M."/>
            <person name="Wilson-Rankin E.E."/>
            <person name="Purcell J."/>
            <person name="Lester P.J."/>
            <person name="Dearden P.K."/>
        </authorList>
    </citation>
    <scope>NUCLEOTIDE SEQUENCE</scope>
    <source>
        <strain evidence="2">Volc-1</strain>
    </source>
</reference>
<evidence type="ECO:0000256" key="1">
    <source>
        <dbReference type="SAM" id="MobiDB-lite"/>
    </source>
</evidence>
<proteinExistence type="predicted"/>
<name>A0A834PD05_VESPE</name>
<evidence type="ECO:0000313" key="3">
    <source>
        <dbReference type="Proteomes" id="UP000600918"/>
    </source>
</evidence>